<dbReference type="GeneID" id="102745333"/>
<dbReference type="Gene3D" id="3.40.640.10">
    <property type="entry name" value="Type I PLP-dependent aspartate aminotransferase-like (Major domain)"/>
    <property type="match status" value="1"/>
</dbReference>
<dbReference type="InterPro" id="IPR015424">
    <property type="entry name" value="PyrdxlP-dep_Trfase"/>
</dbReference>
<dbReference type="STRING" id="9713.A0A2U3Z7G3"/>
<evidence type="ECO:0000256" key="4">
    <source>
        <dbReference type="ARBA" id="ARBA00023315"/>
    </source>
</evidence>
<comment type="similarity">
    <text evidence="2">Belongs to the class-II pyridoxal-phosphate-dependent aminotransferase family.</text>
</comment>
<gene>
    <name evidence="7" type="primary">LOC102745333</name>
</gene>
<protein>
    <submittedName>
        <fullName evidence="7">Serine palmitoyltransferase 2-like</fullName>
    </submittedName>
</protein>
<dbReference type="PANTHER" id="PTHR13693">
    <property type="entry name" value="CLASS II AMINOTRANSFERASE/8-AMINO-7-OXONONANOATE SYNTHASE"/>
    <property type="match status" value="1"/>
</dbReference>
<evidence type="ECO:0000256" key="5">
    <source>
        <dbReference type="SAM" id="Phobius"/>
    </source>
</evidence>
<proteinExistence type="inferred from homology"/>
<keyword evidence="5" id="KW-1133">Transmembrane helix</keyword>
<accession>A0A2U3Z7G3</accession>
<evidence type="ECO:0000313" key="6">
    <source>
        <dbReference type="Proteomes" id="UP000245341"/>
    </source>
</evidence>
<dbReference type="GO" id="GO:0017059">
    <property type="term" value="C:serine palmitoyltransferase complex"/>
    <property type="evidence" value="ECO:0007669"/>
    <property type="project" value="TreeGrafter"/>
</dbReference>
<dbReference type="Proteomes" id="UP000245341">
    <property type="component" value="Unplaced"/>
</dbReference>
<sequence>MKSENEVELKKTPKLGDWVDWVVMLPTRWVIQEDNLVLIEEGVKMIHHVTQNGGLYKRPFNEAFEETPMLVAVLTYVGYGVLTLFGYLRDFLRHWRIEKCHHATERKEQQDFVSLYQDFENFYTRNLYMRIRDNWNRPICSVPGARVDIMERQSHDYNWSFKYTGNIIKGVINMGSYNYLGFARNTGSCQEAAAKVLEEYGVGVCSTRQEI</sequence>
<organism evidence="6 7">
    <name type="scientific">Leptonychotes weddellii</name>
    <name type="common">Weddell seal</name>
    <name type="synonym">Otaria weddellii</name>
    <dbReference type="NCBI Taxonomy" id="9713"/>
    <lineage>
        <taxon>Eukaryota</taxon>
        <taxon>Metazoa</taxon>
        <taxon>Chordata</taxon>
        <taxon>Craniata</taxon>
        <taxon>Vertebrata</taxon>
        <taxon>Euteleostomi</taxon>
        <taxon>Mammalia</taxon>
        <taxon>Eutheria</taxon>
        <taxon>Laurasiatheria</taxon>
        <taxon>Carnivora</taxon>
        <taxon>Caniformia</taxon>
        <taxon>Pinnipedia</taxon>
        <taxon>Phocidae</taxon>
        <taxon>Monachinae</taxon>
        <taxon>Lobodontini</taxon>
        <taxon>Leptonychotes</taxon>
    </lineage>
</organism>
<evidence type="ECO:0000256" key="1">
    <source>
        <dbReference type="ARBA" id="ARBA00001933"/>
    </source>
</evidence>
<dbReference type="Gene3D" id="3.90.1150.10">
    <property type="entry name" value="Aspartate Aminotransferase, domain 1"/>
    <property type="match status" value="1"/>
</dbReference>
<keyword evidence="5" id="KW-0472">Membrane</keyword>
<name>A0A2U3Z7G3_LEPWE</name>
<reference evidence="7" key="1">
    <citation type="submission" date="2025-08" db="UniProtKB">
        <authorList>
            <consortium name="RefSeq"/>
        </authorList>
    </citation>
    <scope>IDENTIFICATION</scope>
    <source>
        <tissue evidence="7">Liver</tissue>
    </source>
</reference>
<keyword evidence="6" id="KW-1185">Reference proteome</keyword>
<dbReference type="PANTHER" id="PTHR13693:SF79">
    <property type="entry name" value="SERINE PALMITOYLTRANSFERASE 2"/>
    <property type="match status" value="1"/>
</dbReference>
<keyword evidence="3" id="KW-0808">Transferase</keyword>
<evidence type="ECO:0000256" key="2">
    <source>
        <dbReference type="ARBA" id="ARBA00008392"/>
    </source>
</evidence>
<dbReference type="KEGG" id="lww:102745333"/>
<dbReference type="GO" id="GO:0046512">
    <property type="term" value="P:sphingosine biosynthetic process"/>
    <property type="evidence" value="ECO:0007669"/>
    <property type="project" value="TreeGrafter"/>
</dbReference>
<feature type="transmembrane region" description="Helical" evidence="5">
    <location>
        <begin position="69"/>
        <end position="88"/>
    </location>
</feature>
<dbReference type="InterPro" id="IPR015422">
    <property type="entry name" value="PyrdxlP-dep_Trfase_small"/>
</dbReference>
<dbReference type="InterPro" id="IPR015421">
    <property type="entry name" value="PyrdxlP-dep_Trfase_major"/>
</dbReference>
<evidence type="ECO:0000313" key="7">
    <source>
        <dbReference type="RefSeq" id="XP_006751935.1"/>
    </source>
</evidence>
<dbReference type="OrthoDB" id="65434at2759"/>
<dbReference type="GO" id="GO:0046513">
    <property type="term" value="P:ceramide biosynthetic process"/>
    <property type="evidence" value="ECO:0007669"/>
    <property type="project" value="TreeGrafter"/>
</dbReference>
<dbReference type="GO" id="GO:0004758">
    <property type="term" value="F:serine C-palmitoyltransferase activity"/>
    <property type="evidence" value="ECO:0007669"/>
    <property type="project" value="TreeGrafter"/>
</dbReference>
<keyword evidence="5" id="KW-0812">Transmembrane</keyword>
<dbReference type="InterPro" id="IPR050087">
    <property type="entry name" value="AON_synthase_class-II"/>
</dbReference>
<dbReference type="AlphaFoldDB" id="A0A2U3Z7G3"/>
<dbReference type="RefSeq" id="XP_006751935.1">
    <property type="nucleotide sequence ID" value="XM_006751872.1"/>
</dbReference>
<dbReference type="GO" id="GO:0016020">
    <property type="term" value="C:membrane"/>
    <property type="evidence" value="ECO:0007669"/>
    <property type="project" value="GOC"/>
</dbReference>
<comment type="cofactor">
    <cofactor evidence="1">
        <name>pyridoxal 5'-phosphate</name>
        <dbReference type="ChEBI" id="CHEBI:597326"/>
    </cofactor>
</comment>
<dbReference type="SUPFAM" id="SSF53383">
    <property type="entry name" value="PLP-dependent transferases"/>
    <property type="match status" value="1"/>
</dbReference>
<evidence type="ECO:0000256" key="3">
    <source>
        <dbReference type="ARBA" id="ARBA00022679"/>
    </source>
</evidence>
<keyword evidence="4" id="KW-0012">Acyltransferase</keyword>
<feature type="non-terminal residue" evidence="7">
    <location>
        <position position="211"/>
    </location>
</feature>